<keyword evidence="2" id="KW-1185">Reference proteome</keyword>
<dbReference type="EMBL" id="CP107716">
    <property type="protein sequence ID" value="UYQ70659.1"/>
    <property type="molecule type" value="Genomic_DNA"/>
</dbReference>
<reference evidence="1" key="1">
    <citation type="submission" date="2022-10" db="EMBL/GenBank/DDBJ databases">
        <title>YIM 151497 complete genome.</title>
        <authorList>
            <person name="Chen X."/>
        </authorList>
    </citation>
    <scope>NUCLEOTIDE SEQUENCE</scope>
    <source>
        <strain evidence="1">YIM 151497</strain>
    </source>
</reference>
<dbReference type="RefSeq" id="WP_264224348.1">
    <property type="nucleotide sequence ID" value="NZ_CP107716.1"/>
</dbReference>
<evidence type="ECO:0000313" key="2">
    <source>
        <dbReference type="Proteomes" id="UP001163882"/>
    </source>
</evidence>
<accession>A0ABY6IMH2</accession>
<dbReference type="Proteomes" id="UP001163882">
    <property type="component" value="Chromosome"/>
</dbReference>
<name>A0ABY6IMH2_9HYPH</name>
<evidence type="ECO:0008006" key="3">
    <source>
        <dbReference type="Google" id="ProtNLM"/>
    </source>
</evidence>
<evidence type="ECO:0000313" key="1">
    <source>
        <dbReference type="EMBL" id="UYQ70659.1"/>
    </source>
</evidence>
<organism evidence="1 2">
    <name type="scientific">Pelagibacterium flavum</name>
    <dbReference type="NCBI Taxonomy" id="2984530"/>
    <lineage>
        <taxon>Bacteria</taxon>
        <taxon>Pseudomonadati</taxon>
        <taxon>Pseudomonadota</taxon>
        <taxon>Alphaproteobacteria</taxon>
        <taxon>Hyphomicrobiales</taxon>
        <taxon>Devosiaceae</taxon>
        <taxon>Pelagibacterium</taxon>
    </lineage>
</organism>
<protein>
    <recommendedName>
        <fullName evidence="3">HTH merR-type domain-containing protein</fullName>
    </recommendedName>
</protein>
<sequence>MTLPQYWRRASFTVPEIAKLIGTVDATLRSYMVRTPVDDFMGAKTGGRIYLSVQDAFYYFLVSELSAYGVPSRAAMYAAADIANQCDDHLPREELLVVRISGGASKFHLTNERPTDDKPALVLPIRALAEVLIEDAKAIYASEAA</sequence>
<gene>
    <name evidence="1" type="ORF">OF122_11295</name>
</gene>
<proteinExistence type="predicted"/>